<comment type="similarity">
    <text evidence="1">Belongs to the ATP-dependent AMP-binding enzyme family.</text>
</comment>
<dbReference type="InterPro" id="IPR045851">
    <property type="entry name" value="AMP-bd_C_sf"/>
</dbReference>
<dbReference type="AlphaFoldDB" id="A0A0N4WQ03"/>
<feature type="domain" description="AMP-binding enzyme C-terminal" evidence="4">
    <location>
        <begin position="316"/>
        <end position="366"/>
    </location>
</feature>
<dbReference type="GO" id="GO:0016405">
    <property type="term" value="F:CoA-ligase activity"/>
    <property type="evidence" value="ECO:0007669"/>
    <property type="project" value="TreeGrafter"/>
</dbReference>
<evidence type="ECO:0000256" key="2">
    <source>
        <dbReference type="ARBA" id="ARBA00022598"/>
    </source>
</evidence>
<dbReference type="PANTHER" id="PTHR24096">
    <property type="entry name" value="LONG-CHAIN-FATTY-ACID--COA LIGASE"/>
    <property type="match status" value="1"/>
</dbReference>
<organism evidence="7">
    <name type="scientific">Haemonchus placei</name>
    <name type="common">Barber's pole worm</name>
    <dbReference type="NCBI Taxonomy" id="6290"/>
    <lineage>
        <taxon>Eukaryota</taxon>
        <taxon>Metazoa</taxon>
        <taxon>Ecdysozoa</taxon>
        <taxon>Nematoda</taxon>
        <taxon>Chromadorea</taxon>
        <taxon>Rhabditida</taxon>
        <taxon>Rhabditina</taxon>
        <taxon>Rhabditomorpha</taxon>
        <taxon>Strongyloidea</taxon>
        <taxon>Trichostrongylidae</taxon>
        <taxon>Haemonchus</taxon>
    </lineage>
</organism>
<dbReference type="Gene3D" id="2.30.38.10">
    <property type="entry name" value="Luciferase, Domain 3"/>
    <property type="match status" value="1"/>
</dbReference>
<dbReference type="OMA" id="AYMERMA"/>
<dbReference type="PANTHER" id="PTHR24096:SF149">
    <property type="entry name" value="AMP-BINDING DOMAIN-CONTAINING PROTEIN-RELATED"/>
    <property type="match status" value="1"/>
</dbReference>
<dbReference type="Gene3D" id="3.40.50.980">
    <property type="match status" value="2"/>
</dbReference>
<evidence type="ECO:0000313" key="5">
    <source>
        <dbReference type="EMBL" id="VDO49284.1"/>
    </source>
</evidence>
<keyword evidence="6" id="KW-1185">Reference proteome</keyword>
<accession>A0A0N4WQ03</accession>
<dbReference type="InterPro" id="IPR025110">
    <property type="entry name" value="AMP-bd_C"/>
</dbReference>
<dbReference type="SUPFAM" id="SSF56801">
    <property type="entry name" value="Acetyl-CoA synthetase-like"/>
    <property type="match status" value="2"/>
</dbReference>
<proteinExistence type="inferred from homology"/>
<reference evidence="5 6" key="2">
    <citation type="submission" date="2018-11" db="EMBL/GenBank/DDBJ databases">
        <authorList>
            <consortium name="Pathogen Informatics"/>
        </authorList>
    </citation>
    <scope>NUCLEOTIDE SEQUENCE [LARGE SCALE GENOMIC DNA]</scope>
    <source>
        <strain evidence="5 6">MHpl1</strain>
    </source>
</reference>
<evidence type="ECO:0000256" key="1">
    <source>
        <dbReference type="ARBA" id="ARBA00006432"/>
    </source>
</evidence>
<evidence type="ECO:0000313" key="6">
    <source>
        <dbReference type="Proteomes" id="UP000268014"/>
    </source>
</evidence>
<dbReference type="Pfam" id="PF13193">
    <property type="entry name" value="AMP-binding_C"/>
    <property type="match status" value="1"/>
</dbReference>
<feature type="transmembrane region" description="Helical" evidence="3">
    <location>
        <begin position="149"/>
        <end position="177"/>
    </location>
</feature>
<name>A0A0N4WQ03_HAEPC</name>
<keyword evidence="3" id="KW-0812">Transmembrane</keyword>
<sequence>MIRKSRFSGFAKGDVALFVMDNSPAFAVSHLGVLKCGGTITSASPSSSRGKRLKHYEKLRNLNKILCFQLLWSTKYAIPKRASFLQTKPFYLVSSDLAVLPYTDVMKEVPMGMILTHQNVSTAVDIYQAYMERMAKKVLKYPDCSQESLLLCSSFASMYGLLCLNIALIMGFTSVILKKFEPLLVFNSVRSYRVRLWNILKTQQKYQQSKCIWKGKNKFVTDVLSVCPSTGELKGLEEKGEVCLRGPTVMRGYMNDNAQLNEDGWYQTGNERYSSIHNMAGRLHANIFLFVTLKTVRENLQMFRTIRLCRQVSLAELEDVLLSHPSISDAAVISILDEGATQKMKAFVVQCDEKLTAEDVLGFVDGESENNCFILYILLIFQQIAQIPMRIRSMAESFGFLFSRSAFSFCPQSSLESRSPFRFPAPSQ</sequence>
<dbReference type="Proteomes" id="UP000268014">
    <property type="component" value="Unassembled WGS sequence"/>
</dbReference>
<evidence type="ECO:0000256" key="3">
    <source>
        <dbReference type="SAM" id="Phobius"/>
    </source>
</evidence>
<keyword evidence="2" id="KW-0436">Ligase</keyword>
<evidence type="ECO:0000313" key="7">
    <source>
        <dbReference type="WBParaSite" id="HPLM_0001348101-mRNA-1"/>
    </source>
</evidence>
<dbReference type="Gene3D" id="3.30.300.30">
    <property type="match status" value="1"/>
</dbReference>
<dbReference type="WBParaSite" id="HPLM_0001348101-mRNA-1">
    <property type="protein sequence ID" value="HPLM_0001348101-mRNA-1"/>
    <property type="gene ID" value="HPLM_0001348101"/>
</dbReference>
<dbReference type="OrthoDB" id="10253869at2759"/>
<evidence type="ECO:0000259" key="4">
    <source>
        <dbReference type="Pfam" id="PF13193"/>
    </source>
</evidence>
<keyword evidence="3" id="KW-1133">Transmembrane helix</keyword>
<keyword evidence="3" id="KW-0472">Membrane</keyword>
<dbReference type="EMBL" id="UZAF01018221">
    <property type="protein sequence ID" value="VDO49284.1"/>
    <property type="molecule type" value="Genomic_DNA"/>
</dbReference>
<dbReference type="STRING" id="6290.A0A0N4WQ03"/>
<gene>
    <name evidence="5" type="ORF">HPLM_LOCUS13473</name>
</gene>
<protein>
    <submittedName>
        <fullName evidence="7">AMP-binding domain-containing protein</fullName>
    </submittedName>
</protein>
<reference evidence="7" key="1">
    <citation type="submission" date="2017-02" db="UniProtKB">
        <authorList>
            <consortium name="WormBaseParasite"/>
        </authorList>
    </citation>
    <scope>IDENTIFICATION</scope>
</reference>